<reference evidence="4" key="1">
    <citation type="journal article" date="2019" name="Int. J. Syst. Evol. Microbiol.">
        <title>The Global Catalogue of Microorganisms (GCM) 10K type strain sequencing project: providing services to taxonomists for standard genome sequencing and annotation.</title>
        <authorList>
            <consortium name="The Broad Institute Genomics Platform"/>
            <consortium name="The Broad Institute Genome Sequencing Center for Infectious Disease"/>
            <person name="Wu L."/>
            <person name="Ma J."/>
        </authorList>
    </citation>
    <scope>NUCLEOTIDE SEQUENCE [LARGE SCALE GENOMIC DNA]</scope>
    <source>
        <strain evidence="4">JCM 11896</strain>
    </source>
</reference>
<protein>
    <recommendedName>
        <fullName evidence="5">Tripartite tricarboxylate transporter substrate binding protein</fullName>
    </recommendedName>
</protein>
<dbReference type="InterPro" id="IPR042100">
    <property type="entry name" value="Bug_dom1"/>
</dbReference>
<dbReference type="Proteomes" id="UP001501414">
    <property type="component" value="Unassembled WGS sequence"/>
</dbReference>
<dbReference type="SUPFAM" id="SSF53850">
    <property type="entry name" value="Periplasmic binding protein-like II"/>
    <property type="match status" value="1"/>
</dbReference>
<evidence type="ECO:0000313" key="4">
    <source>
        <dbReference type="Proteomes" id="UP001501414"/>
    </source>
</evidence>
<dbReference type="Pfam" id="PF03401">
    <property type="entry name" value="TctC"/>
    <property type="match status" value="1"/>
</dbReference>
<feature type="chain" id="PRO_5045594927" description="Tripartite tricarboxylate transporter substrate binding protein" evidence="2">
    <location>
        <begin position="19"/>
        <end position="327"/>
    </location>
</feature>
<dbReference type="Gene3D" id="3.40.190.150">
    <property type="entry name" value="Bordetella uptake gene, domain 1"/>
    <property type="match status" value="1"/>
</dbReference>
<organism evidence="3 4">
    <name type="scientific">Pseudonocardia kongjuensis</name>
    <dbReference type="NCBI Taxonomy" id="102227"/>
    <lineage>
        <taxon>Bacteria</taxon>
        <taxon>Bacillati</taxon>
        <taxon>Actinomycetota</taxon>
        <taxon>Actinomycetes</taxon>
        <taxon>Pseudonocardiales</taxon>
        <taxon>Pseudonocardiaceae</taxon>
        <taxon>Pseudonocardia</taxon>
    </lineage>
</organism>
<evidence type="ECO:0000256" key="2">
    <source>
        <dbReference type="SAM" id="SignalP"/>
    </source>
</evidence>
<accession>A0ABP4IX56</accession>
<evidence type="ECO:0000313" key="3">
    <source>
        <dbReference type="EMBL" id="GAA1397909.1"/>
    </source>
</evidence>
<gene>
    <name evidence="3" type="ORF">GCM10009613_51290</name>
</gene>
<dbReference type="PROSITE" id="PS51257">
    <property type="entry name" value="PROKAR_LIPOPROTEIN"/>
    <property type="match status" value="1"/>
</dbReference>
<sequence>MSVPNLRARLLVALTATAALVLTGCADRSGGGAAAGDDFPTGTITMFTPTSAGGATDLTARTLATEMEADLGTSIVVDNRPGGSGSVGMAHLAGLAPDGYSIAVLPVEVSMLGHQGYDTDPADYDFLGQANTQPGTVAVPASSPYTTLDELLAAAGAEPGRVTVSNAGPGSSWEAASKELARTAGVEFQGVPFDGGAPAVAAAVGGQVDAVVAGIGETAPAHDDGRLRVLAVFTPERAPALPDVPTATELGHDVVTGSWAVLAAPAGLPTEVRDRLEAAVRTAVDAEGYRELITSGGNLVEYRSAADTTAFVQEEHQRFGELAEAGQ</sequence>
<feature type="signal peptide" evidence="2">
    <location>
        <begin position="1"/>
        <end position="18"/>
    </location>
</feature>
<comment type="caution">
    <text evidence="3">The sequence shown here is derived from an EMBL/GenBank/DDBJ whole genome shotgun (WGS) entry which is preliminary data.</text>
</comment>
<keyword evidence="4" id="KW-1185">Reference proteome</keyword>
<dbReference type="PANTHER" id="PTHR42928:SF5">
    <property type="entry name" value="BLR1237 PROTEIN"/>
    <property type="match status" value="1"/>
</dbReference>
<dbReference type="CDD" id="cd07012">
    <property type="entry name" value="PBP2_Bug_TTT"/>
    <property type="match status" value="1"/>
</dbReference>
<dbReference type="EMBL" id="BAAAJK010000036">
    <property type="protein sequence ID" value="GAA1397909.1"/>
    <property type="molecule type" value="Genomic_DNA"/>
</dbReference>
<evidence type="ECO:0000256" key="1">
    <source>
        <dbReference type="ARBA" id="ARBA00006987"/>
    </source>
</evidence>
<comment type="similarity">
    <text evidence="1">Belongs to the UPF0065 (bug) family.</text>
</comment>
<name>A0ABP4IX56_9PSEU</name>
<dbReference type="InterPro" id="IPR005064">
    <property type="entry name" value="BUG"/>
</dbReference>
<dbReference type="Gene3D" id="3.40.190.10">
    <property type="entry name" value="Periplasmic binding protein-like II"/>
    <property type="match status" value="1"/>
</dbReference>
<dbReference type="PANTHER" id="PTHR42928">
    <property type="entry name" value="TRICARBOXYLATE-BINDING PROTEIN"/>
    <property type="match status" value="1"/>
</dbReference>
<dbReference type="RefSeq" id="WP_344026973.1">
    <property type="nucleotide sequence ID" value="NZ_BAAAJK010000036.1"/>
</dbReference>
<dbReference type="PIRSF" id="PIRSF017082">
    <property type="entry name" value="YflP"/>
    <property type="match status" value="1"/>
</dbReference>
<keyword evidence="2" id="KW-0732">Signal</keyword>
<evidence type="ECO:0008006" key="5">
    <source>
        <dbReference type="Google" id="ProtNLM"/>
    </source>
</evidence>
<proteinExistence type="inferred from homology"/>